<dbReference type="InterPro" id="IPR002213">
    <property type="entry name" value="UDP_glucos_trans"/>
</dbReference>
<name>A0A2Z5G7U1_9BACT</name>
<protein>
    <submittedName>
        <fullName evidence="1">Zeaxanthin glucosyl transferase</fullName>
    </submittedName>
</protein>
<dbReference type="EMBL" id="CP030840">
    <property type="protein sequence ID" value="AXC14764.1"/>
    <property type="molecule type" value="Genomic_DNA"/>
</dbReference>
<dbReference type="KEGG" id="abas:ACPOL_5516"/>
<dbReference type="Proteomes" id="UP000253606">
    <property type="component" value="Chromosome"/>
</dbReference>
<dbReference type="SUPFAM" id="SSF53756">
    <property type="entry name" value="UDP-Glycosyltransferase/glycogen phosphorylase"/>
    <property type="match status" value="1"/>
</dbReference>
<sequence length="417" mass="45654">MRFAVYTVPASSHMRVMSGLARELDSLGHTVCAIGLEDQEPWFRAAGIEFVSACIQDFPHGEVERRYHPIRTMFGLDVVREAASVACDVGIGVLKDGERAVRVSRADALILDSCARGFEMVAMNLGIPFAHLSAQVHEDYSGGTPPCYFDWGPDASMEAIARNKAGVRSLLQLAGPGRAAALKYLSERGITPDLSTAYPFLSKQAWITQVPKEFDFASPLWPEQLFHAGLISPPEVSTTTEFPWERLTGDPFIYVTMGTMLNGSAERLRLVVQAAQAKGRQVVVSTGPYLQPDDLGELAENTITVSYAPQIDLLKLADLCITHGGLNTVLESLYHGVPLVVLPIGFDQPGVAARVAHFGVGRFLNTQTPDRDVLAAMIEEVLGDPSYRNAARRMQEKIAWQNGAQRAARHLHDVMQR</sequence>
<dbReference type="Pfam" id="PF00201">
    <property type="entry name" value="UDPGT"/>
    <property type="match status" value="1"/>
</dbReference>
<dbReference type="GO" id="GO:0017000">
    <property type="term" value="P:antibiotic biosynthetic process"/>
    <property type="evidence" value="ECO:0007669"/>
    <property type="project" value="UniProtKB-ARBA"/>
</dbReference>
<keyword evidence="2" id="KW-1185">Reference proteome</keyword>
<reference evidence="1 2" key="1">
    <citation type="journal article" date="2018" name="Front. Microbiol.">
        <title>Hydrolytic Capabilities as a Key to Environmental Success: Chitinolytic and Cellulolytic Acidobacteria From Acidic Sub-arctic Soils and Boreal Peatlands.</title>
        <authorList>
            <person name="Belova S.E."/>
            <person name="Ravin N.V."/>
            <person name="Pankratov T.A."/>
            <person name="Rakitin A.L."/>
            <person name="Ivanova A.A."/>
            <person name="Beletsky A.V."/>
            <person name="Mardanov A.V."/>
            <person name="Sinninghe Damste J.S."/>
            <person name="Dedysh S.N."/>
        </authorList>
    </citation>
    <scope>NUCLEOTIDE SEQUENCE [LARGE SCALE GENOMIC DNA]</scope>
    <source>
        <strain evidence="1 2">SBC82</strain>
    </source>
</reference>
<dbReference type="GO" id="GO:0008194">
    <property type="term" value="F:UDP-glycosyltransferase activity"/>
    <property type="evidence" value="ECO:0007669"/>
    <property type="project" value="InterPro"/>
</dbReference>
<dbReference type="PANTHER" id="PTHR48050">
    <property type="entry name" value="STEROL 3-BETA-GLUCOSYLTRANSFERASE"/>
    <property type="match status" value="1"/>
</dbReference>
<dbReference type="FunFam" id="3.40.50.2000:FF:000072">
    <property type="entry name" value="Glycosyl transferase"/>
    <property type="match status" value="1"/>
</dbReference>
<gene>
    <name evidence="1" type="ORF">ACPOL_5516</name>
</gene>
<dbReference type="PANTHER" id="PTHR48050:SF13">
    <property type="entry name" value="STEROL 3-BETA-GLUCOSYLTRANSFERASE UGT80A2"/>
    <property type="match status" value="1"/>
</dbReference>
<keyword evidence="1" id="KW-0808">Transferase</keyword>
<evidence type="ECO:0000313" key="1">
    <source>
        <dbReference type="EMBL" id="AXC14764.1"/>
    </source>
</evidence>
<accession>A0A2Z5G7U1</accession>
<dbReference type="Gene3D" id="3.40.50.2000">
    <property type="entry name" value="Glycogen Phosphorylase B"/>
    <property type="match status" value="2"/>
</dbReference>
<evidence type="ECO:0000313" key="2">
    <source>
        <dbReference type="Proteomes" id="UP000253606"/>
    </source>
</evidence>
<dbReference type="CDD" id="cd03784">
    <property type="entry name" value="GT1_Gtf-like"/>
    <property type="match status" value="1"/>
</dbReference>
<dbReference type="InterPro" id="IPR050426">
    <property type="entry name" value="Glycosyltransferase_28"/>
</dbReference>
<organism evidence="1 2">
    <name type="scientific">Acidisarcina polymorpha</name>
    <dbReference type="NCBI Taxonomy" id="2211140"/>
    <lineage>
        <taxon>Bacteria</taxon>
        <taxon>Pseudomonadati</taxon>
        <taxon>Acidobacteriota</taxon>
        <taxon>Terriglobia</taxon>
        <taxon>Terriglobales</taxon>
        <taxon>Acidobacteriaceae</taxon>
        <taxon>Acidisarcina</taxon>
    </lineage>
</organism>
<dbReference type="GO" id="GO:0016758">
    <property type="term" value="F:hexosyltransferase activity"/>
    <property type="evidence" value="ECO:0007669"/>
    <property type="project" value="UniProtKB-ARBA"/>
</dbReference>
<proteinExistence type="predicted"/>
<dbReference type="AlphaFoldDB" id="A0A2Z5G7U1"/>
<dbReference type="OrthoDB" id="6620093at2"/>